<protein>
    <recommendedName>
        <fullName evidence="2">CRIB domain-containing protein</fullName>
    </recommendedName>
</protein>
<comment type="caution">
    <text evidence="3">The sequence shown here is derived from an EMBL/GenBank/DDBJ whole genome shotgun (WGS) entry which is preliminary data.</text>
</comment>
<evidence type="ECO:0000259" key="2">
    <source>
        <dbReference type="PROSITE" id="PS50108"/>
    </source>
</evidence>
<feature type="region of interest" description="Disordered" evidence="1">
    <location>
        <begin position="544"/>
        <end position="579"/>
    </location>
</feature>
<organism evidence="3 4">
    <name type="scientific">Hyphodiscus hymeniophilus</name>
    <dbReference type="NCBI Taxonomy" id="353542"/>
    <lineage>
        <taxon>Eukaryota</taxon>
        <taxon>Fungi</taxon>
        <taxon>Dikarya</taxon>
        <taxon>Ascomycota</taxon>
        <taxon>Pezizomycotina</taxon>
        <taxon>Leotiomycetes</taxon>
        <taxon>Helotiales</taxon>
        <taxon>Hyphodiscaceae</taxon>
        <taxon>Hyphodiscus</taxon>
    </lineage>
</organism>
<dbReference type="Proteomes" id="UP000785200">
    <property type="component" value="Unassembled WGS sequence"/>
</dbReference>
<accession>A0A9P6VR31</accession>
<reference evidence="3" key="1">
    <citation type="submission" date="2019-07" db="EMBL/GenBank/DDBJ databases">
        <title>Hyphodiscus hymeniophilus genome sequencing and assembly.</title>
        <authorList>
            <person name="Kramer G."/>
            <person name="Nodwell J."/>
        </authorList>
    </citation>
    <scope>NUCLEOTIDE SEQUENCE</scope>
    <source>
        <strain evidence="3">ATCC 34498</strain>
    </source>
</reference>
<sequence>MFSFGSGKSAYSSANTVAERRKSPKNGKSSPASQDITAQMDSLQPAIDGPPSPERIRAYTEQMKRSSIFGNNSRTNTLSSATSSFRSRDSDTTTLSRKSSNRSIAGSMPSSRGDRPESVFGKSIFSRAGRRARREGNSPANSATSLTTGEDGTEERTSARENYYGKDSRKIHVISEPYNFQHVTHTRPDHVSDLGNAHKYELESEFSALRASQPPTSGELKGIRTQDLHFDNFSSEALSAPTLEDWRSEISPQRERALLRKPVSPPQTSRYLNYAKSVDNLRSPPPRPPRSPLSPTCPVALPARTSSRTASILFDTFDPLATTTIERPPSMNGGFRRPAPLVVPARPPPLPLWSEQQHDHFSDQPVPQAVTTPGDEAWPLITPGGNFGDLADVQEEEEDYLGSRRSRISTASAELRASKSVPALRMRSYEQAMDRPETSMSTTLGRSPSSGTVIAPKSPLTPGFDLNDDWEKDVDYCYENELEADCDYQWDKCSVEDNAIANAPQPLVEQPSLKLHLEDDHRSVYHGRFRPSLLVPSAYEVPELSPMSSESTTSDPRTPSNFLRPGHVRSPSHASSFKESHGFNLSPSLLIPSDFQSQIDQDSLYDDHFRNHTTSVSIFAPDPYNHSISPFDEATSSTASYRSSNFSRGSARSSSSTRISGAHSRTSQDSVLLLSRAASVSRAHRSVSSASSLPDLIPSSMRRSVLTDFDLAASSGSLDMEVGDEIVRASPEPEIVDPSSGLTSLSHRRYKSLGLESVMRKGMNHFAPPPALLPEVEQYPNLSPVAESFIVETPKEKVMIDSMPQVHGRKTSAPVISPSTKEFKGRTRAATSAGIGGKKRGSYMLFPQI</sequence>
<dbReference type="AlphaFoldDB" id="A0A9P6VR31"/>
<feature type="compositionally biased region" description="Polar residues" evidence="1">
    <location>
        <begin position="438"/>
        <end position="452"/>
    </location>
</feature>
<feature type="compositionally biased region" description="Polar residues" evidence="1">
    <location>
        <begin position="101"/>
        <end position="110"/>
    </location>
</feature>
<evidence type="ECO:0000256" key="1">
    <source>
        <dbReference type="SAM" id="MobiDB-lite"/>
    </source>
</evidence>
<feature type="compositionally biased region" description="Basic and acidic residues" evidence="1">
    <location>
        <begin position="154"/>
        <end position="164"/>
    </location>
</feature>
<feature type="domain" description="CRIB" evidence="2">
    <location>
        <begin position="174"/>
        <end position="187"/>
    </location>
</feature>
<proteinExistence type="predicted"/>
<dbReference type="EMBL" id="VNKQ01000003">
    <property type="protein sequence ID" value="KAG0652083.1"/>
    <property type="molecule type" value="Genomic_DNA"/>
</dbReference>
<feature type="compositionally biased region" description="Polar residues" evidence="1">
    <location>
        <begin position="26"/>
        <end position="42"/>
    </location>
</feature>
<feature type="compositionally biased region" description="Basic and acidic residues" evidence="1">
    <location>
        <begin position="54"/>
        <end position="64"/>
    </location>
</feature>
<feature type="compositionally biased region" description="Polar residues" evidence="1">
    <location>
        <begin position="138"/>
        <end position="150"/>
    </location>
</feature>
<dbReference type="OrthoDB" id="5237293at2759"/>
<feature type="region of interest" description="Disordered" evidence="1">
    <location>
        <begin position="640"/>
        <end position="663"/>
    </location>
</feature>
<evidence type="ECO:0000313" key="3">
    <source>
        <dbReference type="EMBL" id="KAG0652083.1"/>
    </source>
</evidence>
<feature type="region of interest" description="Disordered" evidence="1">
    <location>
        <begin position="278"/>
        <end position="298"/>
    </location>
</feature>
<feature type="compositionally biased region" description="Pro residues" evidence="1">
    <location>
        <begin position="283"/>
        <end position="292"/>
    </location>
</feature>
<gene>
    <name evidence="3" type="ORF">D0Z07_1444</name>
</gene>
<keyword evidence="4" id="KW-1185">Reference proteome</keyword>
<evidence type="ECO:0000313" key="4">
    <source>
        <dbReference type="Proteomes" id="UP000785200"/>
    </source>
</evidence>
<feature type="region of interest" description="Disordered" evidence="1">
    <location>
        <begin position="432"/>
        <end position="460"/>
    </location>
</feature>
<feature type="region of interest" description="Disordered" evidence="1">
    <location>
        <begin position="805"/>
        <end position="835"/>
    </location>
</feature>
<feature type="region of interest" description="Disordered" evidence="1">
    <location>
        <begin position="1"/>
        <end position="164"/>
    </location>
</feature>
<name>A0A9P6VR31_9HELO</name>
<dbReference type="InterPro" id="IPR000095">
    <property type="entry name" value="CRIB_dom"/>
</dbReference>
<feature type="compositionally biased region" description="Low complexity" evidence="1">
    <location>
        <begin position="642"/>
        <end position="663"/>
    </location>
</feature>
<dbReference type="PROSITE" id="PS50108">
    <property type="entry name" value="CRIB"/>
    <property type="match status" value="1"/>
</dbReference>
<feature type="compositionally biased region" description="Polar residues" evidence="1">
    <location>
        <begin position="546"/>
        <end position="561"/>
    </location>
</feature>